<dbReference type="RefSeq" id="WP_190461902.1">
    <property type="nucleotide sequence ID" value="NZ_JACJPW010000005.1"/>
</dbReference>
<comment type="caution">
    <text evidence="2">The sequence shown here is derived from an EMBL/GenBank/DDBJ whole genome shotgun (WGS) entry which is preliminary data.</text>
</comment>
<keyword evidence="1" id="KW-0472">Membrane</keyword>
<keyword evidence="3" id="KW-1185">Reference proteome</keyword>
<organism evidence="2 3">
    <name type="scientific">Aerosakkonema funiforme FACHB-1375</name>
    <dbReference type="NCBI Taxonomy" id="2949571"/>
    <lineage>
        <taxon>Bacteria</taxon>
        <taxon>Bacillati</taxon>
        <taxon>Cyanobacteriota</taxon>
        <taxon>Cyanophyceae</taxon>
        <taxon>Oscillatoriophycideae</taxon>
        <taxon>Aerosakkonematales</taxon>
        <taxon>Aerosakkonemataceae</taxon>
        <taxon>Aerosakkonema</taxon>
    </lineage>
</organism>
<evidence type="ECO:0000313" key="3">
    <source>
        <dbReference type="Proteomes" id="UP000641646"/>
    </source>
</evidence>
<keyword evidence="1" id="KW-1133">Transmembrane helix</keyword>
<protein>
    <submittedName>
        <fullName evidence="2">Uncharacterized protein</fullName>
    </submittedName>
</protein>
<gene>
    <name evidence="2" type="ORF">H6G03_02885</name>
</gene>
<evidence type="ECO:0000313" key="2">
    <source>
        <dbReference type="EMBL" id="MBD2180069.1"/>
    </source>
</evidence>
<dbReference type="AlphaFoldDB" id="A0A926ZEW7"/>
<keyword evidence="1" id="KW-0812">Transmembrane</keyword>
<name>A0A926ZEW7_9CYAN</name>
<reference evidence="2" key="1">
    <citation type="journal article" date="2015" name="ISME J.">
        <title>Draft Genome Sequence of Streptomyces incarnatus NRRL8089, which Produces the Nucleoside Antibiotic Sinefungin.</title>
        <authorList>
            <person name="Oshima K."/>
            <person name="Hattori M."/>
            <person name="Shimizu H."/>
            <person name="Fukuda K."/>
            <person name="Nemoto M."/>
            <person name="Inagaki K."/>
            <person name="Tamura T."/>
        </authorList>
    </citation>
    <scope>NUCLEOTIDE SEQUENCE</scope>
    <source>
        <strain evidence="2">FACHB-1375</strain>
    </source>
</reference>
<feature type="transmembrane region" description="Helical" evidence="1">
    <location>
        <begin position="15"/>
        <end position="36"/>
    </location>
</feature>
<sequence>MIDYISFGSALQTIAVAYLVSAFLLIAGSYVCFAVIETLEETGKL</sequence>
<proteinExistence type="predicted"/>
<dbReference type="EMBL" id="JACJPW010000005">
    <property type="protein sequence ID" value="MBD2180069.1"/>
    <property type="molecule type" value="Genomic_DNA"/>
</dbReference>
<accession>A0A926ZEW7</accession>
<dbReference type="Proteomes" id="UP000641646">
    <property type="component" value="Unassembled WGS sequence"/>
</dbReference>
<reference evidence="2" key="2">
    <citation type="submission" date="2020-08" db="EMBL/GenBank/DDBJ databases">
        <authorList>
            <person name="Chen M."/>
            <person name="Teng W."/>
            <person name="Zhao L."/>
            <person name="Hu C."/>
            <person name="Zhou Y."/>
            <person name="Han B."/>
            <person name="Song L."/>
            <person name="Shu W."/>
        </authorList>
    </citation>
    <scope>NUCLEOTIDE SEQUENCE</scope>
    <source>
        <strain evidence="2">FACHB-1375</strain>
    </source>
</reference>
<evidence type="ECO:0000256" key="1">
    <source>
        <dbReference type="SAM" id="Phobius"/>
    </source>
</evidence>